<dbReference type="GO" id="GO:0005886">
    <property type="term" value="C:plasma membrane"/>
    <property type="evidence" value="ECO:0007669"/>
    <property type="project" value="UniProtKB-ARBA"/>
</dbReference>
<dbReference type="Gene3D" id="1.10.533.10">
    <property type="entry name" value="Death Domain, Fas"/>
    <property type="match status" value="2"/>
</dbReference>
<dbReference type="FunFam" id="3.40.50.1460:FF:000008">
    <property type="entry name" value="caspase-8 isoform X1"/>
    <property type="match status" value="1"/>
</dbReference>
<evidence type="ECO:0000259" key="18">
    <source>
        <dbReference type="PROSITE" id="PS50168"/>
    </source>
</evidence>
<evidence type="ECO:0000256" key="17">
    <source>
        <dbReference type="SAM" id="MobiDB-lite"/>
    </source>
</evidence>
<comment type="caution">
    <text evidence="21">The sequence shown here is derived from an EMBL/GenBank/DDBJ whole genome shotgun (WGS) entry which is preliminary data.</text>
</comment>
<keyword evidence="9" id="KW-0378">Hydrolase</keyword>
<keyword evidence="11" id="KW-0865">Zymogen</keyword>
<dbReference type="SUPFAM" id="SSF52129">
    <property type="entry name" value="Caspase-like"/>
    <property type="match status" value="1"/>
</dbReference>
<keyword evidence="4" id="KW-0963">Cytoplasm</keyword>
<dbReference type="PANTHER" id="PTHR48169">
    <property type="entry name" value="DED DOMAIN-CONTAINING PROTEIN"/>
    <property type="match status" value="1"/>
</dbReference>
<evidence type="ECO:0000256" key="16">
    <source>
        <dbReference type="RuleBase" id="RU003971"/>
    </source>
</evidence>
<dbReference type="PROSITE" id="PS01121">
    <property type="entry name" value="CASPASE_HIS"/>
    <property type="match status" value="1"/>
</dbReference>
<dbReference type="InterPro" id="IPR011600">
    <property type="entry name" value="Pept_C14_caspase"/>
</dbReference>
<dbReference type="PRINTS" id="PR00376">
    <property type="entry name" value="IL1BCENZYME"/>
</dbReference>
<dbReference type="PROSITE" id="PS50207">
    <property type="entry name" value="CASPASE_P10"/>
    <property type="match status" value="1"/>
</dbReference>
<accession>A0A8X8BIF7</accession>
<comment type="similarity">
    <text evidence="3 16">Belongs to the peptidase C14A family.</text>
</comment>
<dbReference type="InterPro" id="IPR016129">
    <property type="entry name" value="Caspase_his_AS"/>
</dbReference>
<dbReference type="PROSITE" id="PS01122">
    <property type="entry name" value="CASPASE_CYS"/>
    <property type="match status" value="1"/>
</dbReference>
<dbReference type="GO" id="GO:0006508">
    <property type="term" value="P:proteolysis"/>
    <property type="evidence" value="ECO:0007669"/>
    <property type="project" value="UniProtKB-KW"/>
</dbReference>
<dbReference type="GO" id="GO:0006915">
    <property type="term" value="P:apoptotic process"/>
    <property type="evidence" value="ECO:0007669"/>
    <property type="project" value="UniProtKB-KW"/>
</dbReference>
<keyword evidence="8" id="KW-0677">Repeat</keyword>
<evidence type="ECO:0000259" key="19">
    <source>
        <dbReference type="PROSITE" id="PS50207"/>
    </source>
</evidence>
<feature type="domain" description="DED" evidence="18">
    <location>
        <begin position="2"/>
        <end position="79"/>
    </location>
</feature>
<dbReference type="GO" id="GO:0004197">
    <property type="term" value="F:cysteine-type endopeptidase activity"/>
    <property type="evidence" value="ECO:0007669"/>
    <property type="project" value="InterPro"/>
</dbReference>
<evidence type="ECO:0000256" key="11">
    <source>
        <dbReference type="ARBA" id="ARBA00023145"/>
    </source>
</evidence>
<keyword evidence="5" id="KW-0597">Phosphoprotein</keyword>
<evidence type="ECO:0000256" key="6">
    <source>
        <dbReference type="ARBA" id="ARBA00022670"/>
    </source>
</evidence>
<evidence type="ECO:0000256" key="4">
    <source>
        <dbReference type="ARBA" id="ARBA00022490"/>
    </source>
</evidence>
<dbReference type="Proteomes" id="UP000886611">
    <property type="component" value="Unassembled WGS sequence"/>
</dbReference>
<feature type="non-terminal residue" evidence="21">
    <location>
        <position position="1"/>
    </location>
</feature>
<dbReference type="AlphaFoldDB" id="A0A8X8BIF7"/>
<evidence type="ECO:0000256" key="15">
    <source>
        <dbReference type="ARBA" id="ARBA00068172"/>
    </source>
</evidence>
<dbReference type="GO" id="GO:0043065">
    <property type="term" value="P:positive regulation of apoptotic process"/>
    <property type="evidence" value="ECO:0007669"/>
    <property type="project" value="UniProtKB-ARBA"/>
</dbReference>
<keyword evidence="22" id="KW-1185">Reference proteome</keyword>
<evidence type="ECO:0000256" key="2">
    <source>
        <dbReference type="ARBA" id="ARBA00004496"/>
    </source>
</evidence>
<dbReference type="GO" id="GO:0051604">
    <property type="term" value="P:protein maturation"/>
    <property type="evidence" value="ECO:0007669"/>
    <property type="project" value="UniProtKB-ARBA"/>
</dbReference>
<dbReference type="InterPro" id="IPR029030">
    <property type="entry name" value="Caspase-like_dom_sf"/>
</dbReference>
<proteinExistence type="inferred from homology"/>
<evidence type="ECO:0000256" key="14">
    <source>
        <dbReference type="ARBA" id="ARBA00066479"/>
    </source>
</evidence>
<protein>
    <recommendedName>
        <fullName evidence="15">Caspase-8</fullName>
        <ecNumber evidence="14">3.4.22.61</ecNumber>
    </recommendedName>
</protein>
<evidence type="ECO:0000256" key="9">
    <source>
        <dbReference type="ARBA" id="ARBA00022801"/>
    </source>
</evidence>
<feature type="compositionally biased region" description="Polar residues" evidence="17">
    <location>
        <begin position="169"/>
        <end position="180"/>
    </location>
</feature>
<dbReference type="EMBL" id="JAATIS010005477">
    <property type="protein sequence ID" value="KAG2458818.1"/>
    <property type="molecule type" value="Genomic_DNA"/>
</dbReference>
<feature type="non-terminal residue" evidence="21">
    <location>
        <position position="572"/>
    </location>
</feature>
<comment type="subcellular location">
    <subcellularLocation>
        <location evidence="2">Cytoplasm</location>
    </subcellularLocation>
    <subcellularLocation>
        <location evidence="1">Nucleus</location>
    </subcellularLocation>
</comment>
<comment type="catalytic activity">
    <reaction evidence="13">
        <text>Strict requirement for Asp at position P1 and has a preferred cleavage sequence of (Leu/Asp/Val)-Glu-Thr-Asp-|-(Gly/Ser/Ala).</text>
        <dbReference type="EC" id="3.4.22.61"/>
    </reaction>
</comment>
<dbReference type="Pfam" id="PF01335">
    <property type="entry name" value="DED"/>
    <property type="match status" value="2"/>
</dbReference>
<dbReference type="PANTHER" id="PTHR48169:SF7">
    <property type="entry name" value="CASPASE 10"/>
    <property type="match status" value="1"/>
</dbReference>
<keyword evidence="7" id="KW-0053">Apoptosis</keyword>
<feature type="region of interest" description="Disordered" evidence="17">
    <location>
        <begin position="169"/>
        <end position="192"/>
    </location>
</feature>
<dbReference type="PROSITE" id="PS50208">
    <property type="entry name" value="CASPASE_P20"/>
    <property type="match status" value="1"/>
</dbReference>
<dbReference type="SMART" id="SM00115">
    <property type="entry name" value="CASc"/>
    <property type="match status" value="1"/>
</dbReference>
<organism evidence="21 22">
    <name type="scientific">Polypterus senegalus</name>
    <name type="common">Senegal bichir</name>
    <dbReference type="NCBI Taxonomy" id="55291"/>
    <lineage>
        <taxon>Eukaryota</taxon>
        <taxon>Metazoa</taxon>
        <taxon>Chordata</taxon>
        <taxon>Craniata</taxon>
        <taxon>Vertebrata</taxon>
        <taxon>Euteleostomi</taxon>
        <taxon>Actinopterygii</taxon>
        <taxon>Polypteriformes</taxon>
        <taxon>Polypteridae</taxon>
        <taxon>Polypterus</taxon>
    </lineage>
</organism>
<evidence type="ECO:0000256" key="12">
    <source>
        <dbReference type="ARBA" id="ARBA00023242"/>
    </source>
</evidence>
<dbReference type="GO" id="GO:0005737">
    <property type="term" value="C:cytoplasm"/>
    <property type="evidence" value="ECO:0007669"/>
    <property type="project" value="UniProtKB-SubCell"/>
</dbReference>
<dbReference type="SMART" id="SM00031">
    <property type="entry name" value="DED"/>
    <property type="match status" value="1"/>
</dbReference>
<evidence type="ECO:0000256" key="10">
    <source>
        <dbReference type="ARBA" id="ARBA00022807"/>
    </source>
</evidence>
<reference evidence="21 22" key="1">
    <citation type="journal article" date="2021" name="Cell">
        <title>Tracing the genetic footprints of vertebrate landing in non-teleost ray-finned fishes.</title>
        <authorList>
            <person name="Bi X."/>
            <person name="Wang K."/>
            <person name="Yang L."/>
            <person name="Pan H."/>
            <person name="Jiang H."/>
            <person name="Wei Q."/>
            <person name="Fang M."/>
            <person name="Yu H."/>
            <person name="Zhu C."/>
            <person name="Cai Y."/>
            <person name="He Y."/>
            <person name="Gan X."/>
            <person name="Zeng H."/>
            <person name="Yu D."/>
            <person name="Zhu Y."/>
            <person name="Jiang H."/>
            <person name="Qiu Q."/>
            <person name="Yang H."/>
            <person name="Zhang Y.E."/>
            <person name="Wang W."/>
            <person name="Zhu M."/>
            <person name="He S."/>
            <person name="Zhang G."/>
        </authorList>
    </citation>
    <scope>NUCLEOTIDE SEQUENCE [LARGE SCALE GENOMIC DNA]</scope>
    <source>
        <strain evidence="21">Bchr_013</strain>
    </source>
</reference>
<evidence type="ECO:0000313" key="21">
    <source>
        <dbReference type="EMBL" id="KAG2458818.1"/>
    </source>
</evidence>
<dbReference type="Gene3D" id="3.40.50.1460">
    <property type="match status" value="1"/>
</dbReference>
<evidence type="ECO:0000256" key="5">
    <source>
        <dbReference type="ARBA" id="ARBA00022553"/>
    </source>
</evidence>
<feature type="domain" description="Caspase family p20" evidence="20">
    <location>
        <begin position="308"/>
        <end position="443"/>
    </location>
</feature>
<evidence type="ECO:0000313" key="22">
    <source>
        <dbReference type="Proteomes" id="UP000886611"/>
    </source>
</evidence>
<keyword evidence="10" id="KW-0788">Thiol protease</keyword>
<evidence type="ECO:0000259" key="20">
    <source>
        <dbReference type="PROSITE" id="PS50208"/>
    </source>
</evidence>
<gene>
    <name evidence="21" type="primary">Casp8_1</name>
    <name evidence="21" type="ORF">GTO96_0020026</name>
</gene>
<feature type="domain" description="Caspase family p10" evidence="19">
    <location>
        <begin position="466"/>
        <end position="554"/>
    </location>
</feature>
<feature type="domain" description="DED" evidence="18">
    <location>
        <begin position="102"/>
        <end position="150"/>
    </location>
</feature>
<keyword evidence="6" id="KW-0645">Protease</keyword>
<dbReference type="InterPro" id="IPR001309">
    <property type="entry name" value="Pept_C14_p20"/>
</dbReference>
<dbReference type="CDD" id="cd00032">
    <property type="entry name" value="CASc"/>
    <property type="match status" value="1"/>
</dbReference>
<dbReference type="InterPro" id="IPR002138">
    <property type="entry name" value="Pept_C14_p10"/>
</dbReference>
<evidence type="ECO:0000256" key="7">
    <source>
        <dbReference type="ARBA" id="ARBA00022703"/>
    </source>
</evidence>
<dbReference type="GO" id="GO:0005634">
    <property type="term" value="C:nucleus"/>
    <property type="evidence" value="ECO:0007669"/>
    <property type="project" value="UniProtKB-SubCell"/>
</dbReference>
<dbReference type="GO" id="GO:0032991">
    <property type="term" value="C:protein-containing complex"/>
    <property type="evidence" value="ECO:0007669"/>
    <property type="project" value="UniProtKB-ARBA"/>
</dbReference>
<dbReference type="SUPFAM" id="SSF47986">
    <property type="entry name" value="DEATH domain"/>
    <property type="match status" value="2"/>
</dbReference>
<dbReference type="InterPro" id="IPR011029">
    <property type="entry name" value="DEATH-like_dom_sf"/>
</dbReference>
<dbReference type="InterPro" id="IPR001875">
    <property type="entry name" value="DED_dom"/>
</dbReference>
<evidence type="ECO:0000256" key="13">
    <source>
        <dbReference type="ARBA" id="ARBA00051626"/>
    </source>
</evidence>
<evidence type="ECO:0000256" key="1">
    <source>
        <dbReference type="ARBA" id="ARBA00004123"/>
    </source>
</evidence>
<dbReference type="InterPro" id="IPR033139">
    <property type="entry name" value="Caspase_cys_AS"/>
</dbReference>
<dbReference type="PROSITE" id="PS50168">
    <property type="entry name" value="DED"/>
    <property type="match status" value="2"/>
</dbReference>
<dbReference type="Pfam" id="PF00656">
    <property type="entry name" value="Peptidase_C14"/>
    <property type="match status" value="1"/>
</dbReference>
<keyword evidence="12" id="KW-0539">Nucleus</keyword>
<evidence type="ECO:0000256" key="8">
    <source>
        <dbReference type="ARBA" id="ARBA00022737"/>
    </source>
</evidence>
<dbReference type="EC" id="3.4.22.61" evidence="14"/>
<sequence length="572" mass="65002">MEFQVCLYKVEQLLGREHLEPFIFLCRDVAGRDLGHVSSFTELFSEWKRMDLLSADDMFLVAEMLYRTRCFWLLRKLGLDKNKVKECLPEKGRVSAYSNQRPPCSSSPVKTVLKLFEMMEKEDVLDQENLCILQDVLKRINKTLWKKVETFRQEMVCCSQETQDPSLESWVHNQSRSELSQPEHPPQQVLGSGTRWQRTSLEDLCPGSQFKGGVFAFEYWLHSSDSLLIPFQEVSLDQQSLQSLEFIDVQMVKLDLHAGAGVLEPMPPGDVDGRSLRPASLDGPVCCSRESFVTRTQPLEVYDMNRPSRGFCLIFNNGDFAESRSVSSEGTDKEPLSDRTGTDVDADHLEAVFQWLGFNTVRRDNFSQAQIQQTLEEYKDKDHRDRDCFVCCILTHGTTGRVFGTDGKALSINKLTTPFSGFNCPHLRGKPKLFFIQACQGSRKQHGVSLEVDGCTLEDEDDASIPKDIIPEDSDFLIGMSTMDGFVSFRHRTNGTWYIQALCKSLQALVPRGAHMLDILTKVNNDVSQQTDKTGRRWQIPQPVFSLRKLVIFPNPERPPPVLGSCVISEDD</sequence>
<evidence type="ECO:0000256" key="3">
    <source>
        <dbReference type="ARBA" id="ARBA00010134"/>
    </source>
</evidence>
<dbReference type="InterPro" id="IPR015917">
    <property type="entry name" value="Pept_C14A"/>
</dbReference>
<name>A0A8X8BIF7_POLSE</name>